<name>A0A5B9QUU6_9BACT</name>
<dbReference type="OrthoDB" id="9770043at2"/>
<dbReference type="SMART" id="SM00237">
    <property type="entry name" value="Calx_beta"/>
    <property type="match status" value="1"/>
</dbReference>
<proteinExistence type="predicted"/>
<gene>
    <name evidence="5" type="primary">yliI_2</name>
    <name evidence="5" type="ORF">UC8_48690</name>
</gene>
<dbReference type="EMBL" id="CP042914">
    <property type="protein sequence ID" value="QEG42827.1"/>
    <property type="molecule type" value="Genomic_DNA"/>
</dbReference>
<dbReference type="CDD" id="cd01951">
    <property type="entry name" value="lectin_L-type"/>
    <property type="match status" value="1"/>
</dbReference>
<keyword evidence="2" id="KW-0677">Repeat</keyword>
<dbReference type="SUPFAM" id="SSF49899">
    <property type="entry name" value="Concanavalin A-like lectins/glucanases"/>
    <property type="match status" value="1"/>
</dbReference>
<evidence type="ECO:0000256" key="2">
    <source>
        <dbReference type="ARBA" id="ARBA00022737"/>
    </source>
</evidence>
<dbReference type="GO" id="GO:0016020">
    <property type="term" value="C:membrane"/>
    <property type="evidence" value="ECO:0007669"/>
    <property type="project" value="InterPro"/>
</dbReference>
<dbReference type="KEGG" id="rul:UC8_48690"/>
<dbReference type="Pfam" id="PF00139">
    <property type="entry name" value="Lectin_legB"/>
    <property type="match status" value="1"/>
</dbReference>
<dbReference type="InterPro" id="IPR013320">
    <property type="entry name" value="ConA-like_dom_sf"/>
</dbReference>
<dbReference type="InterPro" id="IPR003644">
    <property type="entry name" value="Calx_beta"/>
</dbReference>
<organism evidence="5 6">
    <name type="scientific">Roseimaritima ulvae</name>
    <dbReference type="NCBI Taxonomy" id="980254"/>
    <lineage>
        <taxon>Bacteria</taxon>
        <taxon>Pseudomonadati</taxon>
        <taxon>Planctomycetota</taxon>
        <taxon>Planctomycetia</taxon>
        <taxon>Pirellulales</taxon>
        <taxon>Pirellulaceae</taxon>
        <taxon>Roseimaritima</taxon>
    </lineage>
</organism>
<protein>
    <submittedName>
        <fullName evidence="5">Soluble aldose sugar dehydrogenase YliI</fullName>
        <ecNumber evidence="5">1.1.5.-</ecNumber>
    </submittedName>
</protein>
<feature type="domain" description="Calx-beta" evidence="4">
    <location>
        <begin position="620"/>
        <end position="721"/>
    </location>
</feature>
<dbReference type="GO" id="GO:0030246">
    <property type="term" value="F:carbohydrate binding"/>
    <property type="evidence" value="ECO:0007669"/>
    <property type="project" value="InterPro"/>
</dbReference>
<dbReference type="Gene3D" id="2.120.10.30">
    <property type="entry name" value="TolB, C-terminal domain"/>
    <property type="match status" value="1"/>
</dbReference>
<dbReference type="InterPro" id="IPR012938">
    <property type="entry name" value="Glc/Sorbosone_DH"/>
</dbReference>
<keyword evidence="3" id="KW-0106">Calcium</keyword>
<dbReference type="SUPFAM" id="SSF141072">
    <property type="entry name" value="CalX-like"/>
    <property type="match status" value="1"/>
</dbReference>
<keyword evidence="6" id="KW-1185">Reference proteome</keyword>
<dbReference type="Gene3D" id="2.60.40.2030">
    <property type="match status" value="1"/>
</dbReference>
<dbReference type="GO" id="GO:0007154">
    <property type="term" value="P:cell communication"/>
    <property type="evidence" value="ECO:0007669"/>
    <property type="project" value="InterPro"/>
</dbReference>
<dbReference type="InterPro" id="IPR019825">
    <property type="entry name" value="Lectin_legB_Mn/Ca_BS"/>
</dbReference>
<dbReference type="RefSeq" id="WP_068132687.1">
    <property type="nucleotide sequence ID" value="NZ_CP042914.1"/>
</dbReference>
<dbReference type="EC" id="1.1.5.-" evidence="5"/>
<evidence type="ECO:0000259" key="4">
    <source>
        <dbReference type="SMART" id="SM00237"/>
    </source>
</evidence>
<dbReference type="Pfam" id="PF07995">
    <property type="entry name" value="GSDH"/>
    <property type="match status" value="2"/>
</dbReference>
<dbReference type="Proteomes" id="UP000325286">
    <property type="component" value="Chromosome"/>
</dbReference>
<dbReference type="Pfam" id="PF14252">
    <property type="entry name" value="DUF4347"/>
    <property type="match status" value="1"/>
</dbReference>
<keyword evidence="1" id="KW-0732">Signal</keyword>
<evidence type="ECO:0000313" key="6">
    <source>
        <dbReference type="Proteomes" id="UP000325286"/>
    </source>
</evidence>
<reference evidence="5 6" key="1">
    <citation type="submission" date="2019-08" db="EMBL/GenBank/DDBJ databases">
        <title>Deep-cultivation of Planctomycetes and their phenomic and genomic characterization uncovers novel biology.</title>
        <authorList>
            <person name="Wiegand S."/>
            <person name="Jogler M."/>
            <person name="Boedeker C."/>
            <person name="Pinto D."/>
            <person name="Vollmers J."/>
            <person name="Rivas-Marin E."/>
            <person name="Kohn T."/>
            <person name="Peeters S.H."/>
            <person name="Heuer A."/>
            <person name="Rast P."/>
            <person name="Oberbeckmann S."/>
            <person name="Bunk B."/>
            <person name="Jeske O."/>
            <person name="Meyerdierks A."/>
            <person name="Storesund J.E."/>
            <person name="Kallscheuer N."/>
            <person name="Luecker S."/>
            <person name="Lage O.M."/>
            <person name="Pohl T."/>
            <person name="Merkel B.J."/>
            <person name="Hornburger P."/>
            <person name="Mueller R.-W."/>
            <person name="Bruemmer F."/>
            <person name="Labrenz M."/>
            <person name="Spormann A.M."/>
            <person name="Op den Camp H."/>
            <person name="Overmann J."/>
            <person name="Amann R."/>
            <person name="Jetten M.S.M."/>
            <person name="Mascher T."/>
            <person name="Medema M.H."/>
            <person name="Devos D.P."/>
            <person name="Kaster A.-K."/>
            <person name="Ovreas L."/>
            <person name="Rohde M."/>
            <person name="Galperin M.Y."/>
            <person name="Jogler C."/>
        </authorList>
    </citation>
    <scope>NUCLEOTIDE SEQUENCE [LARGE SCALE GENOMIC DNA]</scope>
    <source>
        <strain evidence="5 6">UC8</strain>
    </source>
</reference>
<dbReference type="PANTHER" id="PTHR19328:SF13">
    <property type="entry name" value="HIPL1 PROTEIN"/>
    <property type="match status" value="1"/>
</dbReference>
<dbReference type="Gene3D" id="2.60.120.200">
    <property type="match status" value="1"/>
</dbReference>
<dbReference type="PROSITE" id="PS00307">
    <property type="entry name" value="LECTIN_LEGUME_BETA"/>
    <property type="match status" value="1"/>
</dbReference>
<dbReference type="GO" id="GO:0016491">
    <property type="term" value="F:oxidoreductase activity"/>
    <property type="evidence" value="ECO:0007669"/>
    <property type="project" value="UniProtKB-KW"/>
</dbReference>
<evidence type="ECO:0000256" key="1">
    <source>
        <dbReference type="ARBA" id="ARBA00022729"/>
    </source>
</evidence>
<dbReference type="Pfam" id="PF03160">
    <property type="entry name" value="Calx-beta"/>
    <property type="match status" value="1"/>
</dbReference>
<dbReference type="PANTHER" id="PTHR19328">
    <property type="entry name" value="HEDGEHOG-INTERACTING PROTEIN"/>
    <property type="match status" value="1"/>
</dbReference>
<accession>A0A5B9QUU6</accession>
<dbReference type="SUPFAM" id="SSF50952">
    <property type="entry name" value="Soluble quinoprotein glucose dehydrogenase"/>
    <property type="match status" value="1"/>
</dbReference>
<dbReference type="Pfam" id="PF16841">
    <property type="entry name" value="CBM60"/>
    <property type="match status" value="3"/>
</dbReference>
<dbReference type="Gene3D" id="2.60.60.40">
    <property type="match status" value="3"/>
</dbReference>
<dbReference type="InterPro" id="IPR056573">
    <property type="entry name" value="Lectin_L-type_dom"/>
</dbReference>
<evidence type="ECO:0000256" key="3">
    <source>
        <dbReference type="ARBA" id="ARBA00022837"/>
    </source>
</evidence>
<dbReference type="InterPro" id="IPR031768">
    <property type="entry name" value="CBM60_xylan-bd"/>
</dbReference>
<evidence type="ECO:0000313" key="5">
    <source>
        <dbReference type="EMBL" id="QEG42827.1"/>
    </source>
</evidence>
<dbReference type="InterPro" id="IPR038081">
    <property type="entry name" value="CalX-like_sf"/>
</dbReference>
<keyword evidence="5" id="KW-0560">Oxidoreductase</keyword>
<dbReference type="InterPro" id="IPR011042">
    <property type="entry name" value="6-blade_b-propeller_TolB-like"/>
</dbReference>
<dbReference type="InterPro" id="IPR011041">
    <property type="entry name" value="Quinoprot_gluc/sorb_DH_b-prop"/>
</dbReference>
<sequence>MSRLIKRLWGPRKAPLRQPMRWESAELEPRVMLAGDAGAVVADVAGGDAAEVAEVVPGGKVERLDTQQAARTTASSIVFVDAAVTDFQVLAEGLVDDAEVVLLDPHGDGLEQISDVLQRRQNVQSLHLVSHGKPGSLQLAGQVVDAHSLQQQQQRIEQWAAALAPNADILLYGCEVAQGDRGQHFVGRLAQLSGADVAASVDRTGNDRRGGDWELEYHLGAVDSRVAFADAALQSFDSLLPISIRAAGATGEEQMQLQIDGVTVQTWDNIGGDFDERQFQTFTYEAADGVSADRIRVAFTNDLFVDGGVDRNLRVDSITVDGQTFETEDPTVLSTGTWTPEDGVTPGNRLSEVLHADGYFQYAEPDPDPSGSLIQIRAAGETGQETMELRIDGQTVRIWDDVGGDPGNRQFVTYQYQAAETITADRVQIAFTNDLYEDGGIDRNLYVDSLQIDDTFIETESPDVYSTGTWKPEDGTQPGFRRSETLHSNGYFQYPGQDPGGEQTTITIYAAGSTNTEQMELQIDGATVRSWTDIGGDDQAEQYVAYTAEVNGVITADQVRVAFTNDLFSETIDRNLRVDRIVVGGVSYESEAPTVYSTGTYLEADGITPGYRESEYLHGNGYFQYDAGQGQAGVIALASSVLEVDEAAETVTLTVQRTGGSDGRVTVDYSTIDATATSGEDFEARSGTLVFESGQTASEVVVAVSNDTLAEGNETFGFAIDNVTGGATLLAPRTATVTIQDDDVVLPNFADFSGAEGLTLVGDAAISGDELLLTPDLRAQLGAAYLTEPLPIHSDTSFQTQFQFQLDGGQQSLGADGFSFVIQNDPRGLNAIGSGGGGLGLSGIDNSVAVEFDTYLNDGDINNNHLAINVDGNLATPLDARVPLLDLNNAALITAWVDYNGNTDKLAVYVSGSVDKPDQPLMVVDLDLQAQVGSTGYLGFTAATGGYFNNHRVLNWDFSLDTPGTILPPTPGTTLVSETLISGLTQPIDIEWSDNDQNLYIAEKSGLVKVVRDGVLQAEPFIDIRDQVNDTRDRGLLDIAVHPEFEANPYVYLLFTYDPPEVYENLDDPLAGPDQNGNRAGRLIRVTADASTNYTTAVANSEVILLGENSTWENFNGFANSTVDFEEPPAGILPDGSNLQDFIASDSESHTVGSLAFDNEGNLFVSIGDGASYNRVDPRATRVQDIDNLSGKVLRIDPLTGDGVAGNPFFVADDPDANRSKVYQYGLRNPFRITVDPDSGQLYIGDVGYTQWEEINAGPAGANFGWPYYEGGSGTSLRTGGYQDLPEAQAFYASGAEVTASQFALNHAADGINAIVLGSFYTADVYPEEFQGDLFFNDLGQGLVRNANIDADGNVISVQNFATDAAVVVAIQQGPDGTLHYVDLDDGLVGHWYFA</sequence>
<dbReference type="InterPro" id="IPR025592">
    <property type="entry name" value="DUF4347"/>
</dbReference>
<dbReference type="InterPro" id="IPR001220">
    <property type="entry name" value="Legume_lectin_dom"/>
</dbReference>